<comment type="caution">
    <text evidence="2">The sequence shown here is derived from an EMBL/GenBank/DDBJ whole genome shotgun (WGS) entry which is preliminary data.</text>
</comment>
<feature type="compositionally biased region" description="Acidic residues" evidence="1">
    <location>
        <begin position="113"/>
        <end position="124"/>
    </location>
</feature>
<sequence>MVMSCHLAPPPHCDLAALLHQVNLFHGSVASLFISPPPVPGVRSGGPHPQCPPPRLDKVDLLVAEIMGVNISSCLDLAGTQNSFDHALRDISSDGAGYSETEEATETRSEGGDFSEEEKEESLDYDARLSEAEDTTESHSDGPRLSEAEETTESRYDGAKPNEAEKTKESCSDGVRYSEAEKTNESHNDGVRFSETVKTKESHSDGFKVSEEKIREKCQSYTASEQLLPQQNPIVSAPSVKAVNINDEEDMNYMLQSQLIALNVTTFDLPTLLAAAGVHPSR</sequence>
<accession>A0A8J4YC68</accession>
<evidence type="ECO:0000256" key="1">
    <source>
        <dbReference type="SAM" id="MobiDB-lite"/>
    </source>
</evidence>
<keyword evidence="3" id="KW-1185">Reference proteome</keyword>
<feature type="compositionally biased region" description="Basic and acidic residues" evidence="1">
    <location>
        <begin position="125"/>
        <end position="188"/>
    </location>
</feature>
<evidence type="ECO:0000313" key="3">
    <source>
        <dbReference type="Proteomes" id="UP000770661"/>
    </source>
</evidence>
<reference evidence="2" key="1">
    <citation type="submission" date="2020-07" db="EMBL/GenBank/DDBJ databases">
        <title>The High-quality genome of the commercially important snow crab, Chionoecetes opilio.</title>
        <authorList>
            <person name="Jeong J.-H."/>
            <person name="Ryu S."/>
        </authorList>
    </citation>
    <scope>NUCLEOTIDE SEQUENCE</scope>
    <source>
        <strain evidence="2">MADBK_172401_WGS</strain>
        <tissue evidence="2">Digestive gland</tissue>
    </source>
</reference>
<feature type="region of interest" description="Disordered" evidence="1">
    <location>
        <begin position="93"/>
        <end position="188"/>
    </location>
</feature>
<evidence type="ECO:0000313" key="2">
    <source>
        <dbReference type="EMBL" id="KAG0721041.1"/>
    </source>
</evidence>
<dbReference type="Proteomes" id="UP000770661">
    <property type="component" value="Unassembled WGS sequence"/>
</dbReference>
<organism evidence="2 3">
    <name type="scientific">Chionoecetes opilio</name>
    <name type="common">Atlantic snow crab</name>
    <name type="synonym">Cancer opilio</name>
    <dbReference type="NCBI Taxonomy" id="41210"/>
    <lineage>
        <taxon>Eukaryota</taxon>
        <taxon>Metazoa</taxon>
        <taxon>Ecdysozoa</taxon>
        <taxon>Arthropoda</taxon>
        <taxon>Crustacea</taxon>
        <taxon>Multicrustacea</taxon>
        <taxon>Malacostraca</taxon>
        <taxon>Eumalacostraca</taxon>
        <taxon>Eucarida</taxon>
        <taxon>Decapoda</taxon>
        <taxon>Pleocyemata</taxon>
        <taxon>Brachyura</taxon>
        <taxon>Eubrachyura</taxon>
        <taxon>Majoidea</taxon>
        <taxon>Majidae</taxon>
        <taxon>Chionoecetes</taxon>
    </lineage>
</organism>
<dbReference type="EMBL" id="JACEEZ010011919">
    <property type="protein sequence ID" value="KAG0721041.1"/>
    <property type="molecule type" value="Genomic_DNA"/>
</dbReference>
<proteinExistence type="predicted"/>
<dbReference type="OrthoDB" id="79514at2759"/>
<name>A0A8J4YC68_CHIOP</name>
<gene>
    <name evidence="2" type="ORF">GWK47_047236</name>
</gene>
<protein>
    <submittedName>
        <fullName evidence="2">Uncharacterized protein</fullName>
    </submittedName>
</protein>
<dbReference type="AlphaFoldDB" id="A0A8J4YC68"/>